<dbReference type="GO" id="GO:0007020">
    <property type="term" value="P:microtubule nucleation"/>
    <property type="evidence" value="ECO:0007669"/>
    <property type="project" value="TreeGrafter"/>
</dbReference>
<name>A0A663LKJ8_ATHCN</name>
<dbReference type="PANTHER" id="PTHR16039">
    <property type="entry name" value="HAUS AUGMIN-LIKE COMPLEX SUBUNIT 2"/>
    <property type="match status" value="1"/>
</dbReference>
<reference evidence="2" key="2">
    <citation type="submission" date="2025-09" db="UniProtKB">
        <authorList>
            <consortium name="Ensembl"/>
        </authorList>
    </citation>
    <scope>IDENTIFICATION</scope>
</reference>
<evidence type="ECO:0000313" key="3">
    <source>
        <dbReference type="Proteomes" id="UP000472269"/>
    </source>
</evidence>
<accession>A0A663LKJ8</accession>
<dbReference type="RefSeq" id="XP_026705697.1">
    <property type="nucleotide sequence ID" value="XM_026849896.1"/>
</dbReference>
<keyword evidence="1" id="KW-0175">Coiled coil</keyword>
<protein>
    <submittedName>
        <fullName evidence="2">HAUS augmin like complex subunit 2</fullName>
    </submittedName>
</protein>
<dbReference type="CTD" id="55142"/>
<feature type="coiled-coil region" evidence="1">
    <location>
        <begin position="1"/>
        <end position="60"/>
    </location>
</feature>
<dbReference type="GO" id="GO:0005813">
    <property type="term" value="C:centrosome"/>
    <property type="evidence" value="ECO:0007669"/>
    <property type="project" value="TreeGrafter"/>
</dbReference>
<dbReference type="InterPro" id="IPR026242">
    <property type="entry name" value="HAUS2_metazoa"/>
</dbReference>
<dbReference type="PRINTS" id="PR02088">
    <property type="entry name" value="HAUSAUGMINL2"/>
</dbReference>
<evidence type="ECO:0000313" key="2">
    <source>
        <dbReference type="Ensembl" id="ENSACUP00000000430.1"/>
    </source>
</evidence>
<dbReference type="InterPro" id="IPR028346">
    <property type="entry name" value="HAUS2"/>
</dbReference>
<dbReference type="GO" id="GO:0070652">
    <property type="term" value="C:HAUS complex"/>
    <property type="evidence" value="ECO:0007669"/>
    <property type="project" value="InterPro"/>
</dbReference>
<organism evidence="2 3">
    <name type="scientific">Athene cunicularia</name>
    <name type="common">Burrowing owl</name>
    <name type="synonym">Speotyto cunicularia</name>
    <dbReference type="NCBI Taxonomy" id="194338"/>
    <lineage>
        <taxon>Eukaryota</taxon>
        <taxon>Metazoa</taxon>
        <taxon>Chordata</taxon>
        <taxon>Craniata</taxon>
        <taxon>Vertebrata</taxon>
        <taxon>Euteleostomi</taxon>
        <taxon>Archelosauria</taxon>
        <taxon>Archosauria</taxon>
        <taxon>Dinosauria</taxon>
        <taxon>Saurischia</taxon>
        <taxon>Theropoda</taxon>
        <taxon>Coelurosauria</taxon>
        <taxon>Aves</taxon>
        <taxon>Neognathae</taxon>
        <taxon>Neoaves</taxon>
        <taxon>Telluraves</taxon>
        <taxon>Strigiformes</taxon>
        <taxon>Strigidae</taxon>
        <taxon>Athene</taxon>
    </lineage>
</organism>
<dbReference type="AlphaFoldDB" id="A0A663LKJ8"/>
<dbReference type="GO" id="GO:0007098">
    <property type="term" value="P:centrosome cycle"/>
    <property type="evidence" value="ECO:0007669"/>
    <property type="project" value="InterPro"/>
</dbReference>
<dbReference type="GO" id="GO:0051225">
    <property type="term" value="P:spindle assembly"/>
    <property type="evidence" value="ECO:0007669"/>
    <property type="project" value="InterPro"/>
</dbReference>
<gene>
    <name evidence="2" type="primary">HAUS2</name>
</gene>
<dbReference type="PANTHER" id="PTHR16039:SF1">
    <property type="entry name" value="HAUS AUGMIN-LIKE COMPLEX SUBUNIT 2"/>
    <property type="match status" value="1"/>
</dbReference>
<dbReference type="GO" id="GO:1990498">
    <property type="term" value="C:mitotic spindle microtubule"/>
    <property type="evidence" value="ECO:0007669"/>
    <property type="project" value="TreeGrafter"/>
</dbReference>
<dbReference type="OrthoDB" id="2436605at2759"/>
<keyword evidence="3" id="KW-1185">Reference proteome</keyword>
<sequence>MANMRAEITEKKLKAEILQLEKEVADIVHPFYLGKKCEILQDMNRHLEAVLKEKKALRKRLVMSRCQETLPIDAAFHRYIVELLNEAVTFIEKLESHLQTVRTMPQIPNIMKNMDTALTKTELLVMDLEELADQILKWGEWQKEVYSDSICNTAGFDFGLSLT</sequence>
<reference evidence="2" key="1">
    <citation type="submission" date="2025-08" db="UniProtKB">
        <authorList>
            <consortium name="Ensembl"/>
        </authorList>
    </citation>
    <scope>IDENTIFICATION</scope>
</reference>
<dbReference type="GeneID" id="113480754"/>
<evidence type="ECO:0000256" key="1">
    <source>
        <dbReference type="SAM" id="Coils"/>
    </source>
</evidence>
<dbReference type="KEGG" id="acun:113480754"/>
<dbReference type="Ensembl" id="ENSACUT00000000455.1">
    <property type="protein sequence ID" value="ENSACUP00000000430.1"/>
    <property type="gene ID" value="ENSACUG00000000317.1"/>
</dbReference>
<proteinExistence type="predicted"/>
<dbReference type="Proteomes" id="UP000472269">
    <property type="component" value="Unplaced"/>
</dbReference>
<dbReference type="Pfam" id="PF15003">
    <property type="entry name" value="HAUS2"/>
    <property type="match status" value="1"/>
</dbReference>